<keyword evidence="2" id="KW-1185">Reference proteome</keyword>
<evidence type="ECO:0008006" key="3">
    <source>
        <dbReference type="Google" id="ProtNLM"/>
    </source>
</evidence>
<dbReference type="OrthoDB" id="10012268at2"/>
<dbReference type="RefSeq" id="WP_012374948.1">
    <property type="nucleotide sequence ID" value="NC_010571.1"/>
</dbReference>
<accession>B1ZNP1</accession>
<gene>
    <name evidence="1" type="ordered locus">Oter_2128</name>
</gene>
<sequence>MKQISPSPTSTHEYLVEMTFSPFATLPSPAELVAFTERFALPTLEALQQLRDAGRIAAGGSALAAGGFIFVARADSPDQLEQMVAGLPSWPRAQTRVVPLGSFASRAATVRQRLAQARARAADAGATTTD</sequence>
<dbReference type="Gene3D" id="3.30.70.1060">
    <property type="entry name" value="Dimeric alpha+beta barrel"/>
    <property type="match status" value="1"/>
</dbReference>
<dbReference type="EMBL" id="CP001032">
    <property type="protein sequence ID" value="ACB75411.1"/>
    <property type="molecule type" value="Genomic_DNA"/>
</dbReference>
<dbReference type="KEGG" id="ote:Oter_2128"/>
<protein>
    <recommendedName>
        <fullName evidence="3">Muconolactone isomerase domain-containing protein</fullName>
    </recommendedName>
</protein>
<evidence type="ECO:0000313" key="1">
    <source>
        <dbReference type="EMBL" id="ACB75411.1"/>
    </source>
</evidence>
<evidence type="ECO:0000313" key="2">
    <source>
        <dbReference type="Proteomes" id="UP000007013"/>
    </source>
</evidence>
<reference evidence="1 2" key="1">
    <citation type="journal article" date="2011" name="J. Bacteriol.">
        <title>Genome sequence of the verrucomicrobium Opitutus terrae PB90-1, an abundant inhabitant of rice paddy soil ecosystems.</title>
        <authorList>
            <person name="van Passel M.W."/>
            <person name="Kant R."/>
            <person name="Palva A."/>
            <person name="Copeland A."/>
            <person name="Lucas S."/>
            <person name="Lapidus A."/>
            <person name="Glavina del Rio T."/>
            <person name="Pitluck S."/>
            <person name="Goltsman E."/>
            <person name="Clum A."/>
            <person name="Sun H."/>
            <person name="Schmutz J."/>
            <person name="Larimer F.W."/>
            <person name="Land M.L."/>
            <person name="Hauser L."/>
            <person name="Kyrpides N."/>
            <person name="Mikhailova N."/>
            <person name="Richardson P.P."/>
            <person name="Janssen P.H."/>
            <person name="de Vos W.M."/>
            <person name="Smidt H."/>
        </authorList>
    </citation>
    <scope>NUCLEOTIDE SEQUENCE [LARGE SCALE GENOMIC DNA]</scope>
    <source>
        <strain evidence="2">DSM 11246 / JCM 15787 / PB90-1</strain>
    </source>
</reference>
<proteinExistence type="predicted"/>
<dbReference type="Proteomes" id="UP000007013">
    <property type="component" value="Chromosome"/>
</dbReference>
<organism evidence="1 2">
    <name type="scientific">Opitutus terrae (strain DSM 11246 / JCM 15787 / PB90-1)</name>
    <dbReference type="NCBI Taxonomy" id="452637"/>
    <lineage>
        <taxon>Bacteria</taxon>
        <taxon>Pseudomonadati</taxon>
        <taxon>Verrucomicrobiota</taxon>
        <taxon>Opitutia</taxon>
        <taxon>Opitutales</taxon>
        <taxon>Opitutaceae</taxon>
        <taxon>Opitutus</taxon>
    </lineage>
</organism>
<dbReference type="AlphaFoldDB" id="B1ZNP1"/>
<name>B1ZNP1_OPITP</name>
<dbReference type="HOGENOM" id="CLU_1935908_0_0_0"/>
<dbReference type="STRING" id="452637.Oter_2128"/>